<feature type="region of interest" description="Disordered" evidence="3">
    <location>
        <begin position="288"/>
        <end position="308"/>
    </location>
</feature>
<dbReference type="GO" id="GO:0005634">
    <property type="term" value="C:nucleus"/>
    <property type="evidence" value="ECO:0007669"/>
    <property type="project" value="UniProtKB-SubCell"/>
</dbReference>
<dbReference type="EMBL" id="RSCE01000004">
    <property type="protein sequence ID" value="RSH83076.1"/>
    <property type="molecule type" value="Genomic_DNA"/>
</dbReference>
<dbReference type="InterPro" id="IPR009057">
    <property type="entry name" value="Homeodomain-like_sf"/>
</dbReference>
<dbReference type="SUPFAM" id="SSF46689">
    <property type="entry name" value="Homeodomain-like"/>
    <property type="match status" value="1"/>
</dbReference>
<dbReference type="STRING" id="105984.A0A427XVY8"/>
<evidence type="ECO:0000313" key="6">
    <source>
        <dbReference type="Proteomes" id="UP000279236"/>
    </source>
</evidence>
<feature type="domain" description="Homeobox" evidence="4">
    <location>
        <begin position="94"/>
        <end position="154"/>
    </location>
</feature>
<keyword evidence="1 2" id="KW-0371">Homeobox</keyword>
<feature type="compositionally biased region" description="Acidic residues" evidence="3">
    <location>
        <begin position="334"/>
        <end position="346"/>
    </location>
</feature>
<reference evidence="5 6" key="1">
    <citation type="submission" date="2018-11" db="EMBL/GenBank/DDBJ databases">
        <title>Genome sequence of Apiotrichum porosum DSM 27194.</title>
        <authorList>
            <person name="Aliyu H."/>
            <person name="Gorte O."/>
            <person name="Ochsenreither K."/>
        </authorList>
    </citation>
    <scope>NUCLEOTIDE SEQUENCE [LARGE SCALE GENOMIC DNA]</scope>
    <source>
        <strain evidence="5 6">DSM 27194</strain>
    </source>
</reference>
<feature type="compositionally biased region" description="Low complexity" evidence="3">
    <location>
        <begin position="59"/>
        <end position="77"/>
    </location>
</feature>
<comment type="caution">
    <text evidence="5">The sequence shown here is derived from an EMBL/GenBank/DDBJ whole genome shotgun (WGS) entry which is preliminary data.</text>
</comment>
<dbReference type="GO" id="GO:0003677">
    <property type="term" value="F:DNA binding"/>
    <property type="evidence" value="ECO:0007669"/>
    <property type="project" value="UniProtKB-UniRule"/>
</dbReference>
<feature type="DNA-binding region" description="Homeobox" evidence="1">
    <location>
        <begin position="96"/>
        <end position="155"/>
    </location>
</feature>
<feature type="region of interest" description="Disordered" evidence="3">
    <location>
        <begin position="406"/>
        <end position="553"/>
    </location>
</feature>
<sequence length="589" mass="65023">MAMSYSSPSTMSHMPSTPAPDLHASPYPPGPIDLHELLAPARFPGPLPHAYLHQGEMPASTTGDDAANDDAASTPSARRTLVSCNPWDYRPEDHGKNKPRRRFSPGELDMLEILWGISHNPHKWQRQKLARWFGCTTRHLTVWFQNRRQDLKKAETLVQMAENNPDTASRALAAVQRANRGDQTKYSPEQAQVIMDIVSDRLLPDMWFSQQPSGSSPTPGHKGTPSPPTNGLPLPDRRSIPFTPAPLAIAPKPQYSQHHSASAGGGHLFALKPIRRGFSLDDVCADREQSMTHRPMSRPRPRVENLEQMHRNDPRYREALLQMLPSELSSDAIEPPEDVDDDDSVVGEDSPTRKRARYERQSRPTLPPIGLGRPTHAGHRPRSSFGRASSSDVLACSSRARYLAHNGLGPQSNTTTTTNNNGAFPSRAVTDPVPSRSVSAGPGPMLPRAPEHGARSVSGVPVERKRKLSRQGSWSHLPTLTHRDSFDRSRSMEPPIEERSSPVPDQTRSPTPTDADSISPKTAPGSEDASSTKSKQDDVDIKPRLPLPEGRSIYSFSTELEPEIKRGTQEMDENVLTGAHALMELFRGR</sequence>
<feature type="region of interest" description="Disordered" evidence="3">
    <location>
        <begin position="329"/>
        <end position="390"/>
    </location>
</feature>
<feature type="compositionally biased region" description="Low complexity" evidence="3">
    <location>
        <begin position="1"/>
        <end position="20"/>
    </location>
</feature>
<proteinExistence type="predicted"/>
<dbReference type="Pfam" id="PF00046">
    <property type="entry name" value="Homeodomain"/>
    <property type="match status" value="1"/>
</dbReference>
<dbReference type="CDD" id="cd00086">
    <property type="entry name" value="homeodomain"/>
    <property type="match status" value="1"/>
</dbReference>
<dbReference type="RefSeq" id="XP_028477028.1">
    <property type="nucleotide sequence ID" value="XM_028622136.1"/>
</dbReference>
<dbReference type="Proteomes" id="UP000279236">
    <property type="component" value="Unassembled WGS sequence"/>
</dbReference>
<keyword evidence="1 2" id="KW-0238">DNA-binding</keyword>
<dbReference type="AlphaFoldDB" id="A0A427XVY8"/>
<feature type="compositionally biased region" description="Polar residues" evidence="3">
    <location>
        <begin position="503"/>
        <end position="520"/>
    </location>
</feature>
<feature type="compositionally biased region" description="Basic and acidic residues" evidence="3">
    <location>
        <begin position="481"/>
        <end position="500"/>
    </location>
</feature>
<feature type="region of interest" description="Disordered" evidence="3">
    <location>
        <begin position="207"/>
        <end position="262"/>
    </location>
</feature>
<feature type="region of interest" description="Disordered" evidence="3">
    <location>
        <begin position="51"/>
        <end position="79"/>
    </location>
</feature>
<organism evidence="5 6">
    <name type="scientific">Apiotrichum porosum</name>
    <dbReference type="NCBI Taxonomy" id="105984"/>
    <lineage>
        <taxon>Eukaryota</taxon>
        <taxon>Fungi</taxon>
        <taxon>Dikarya</taxon>
        <taxon>Basidiomycota</taxon>
        <taxon>Agaricomycotina</taxon>
        <taxon>Tremellomycetes</taxon>
        <taxon>Trichosporonales</taxon>
        <taxon>Trichosporonaceae</taxon>
        <taxon>Apiotrichum</taxon>
    </lineage>
</organism>
<comment type="subcellular location">
    <subcellularLocation>
        <location evidence="1 2">Nucleus</location>
    </subcellularLocation>
</comment>
<feature type="region of interest" description="Disordered" evidence="3">
    <location>
        <begin position="1"/>
        <end position="33"/>
    </location>
</feature>
<keyword evidence="6" id="KW-1185">Reference proteome</keyword>
<feature type="compositionally biased region" description="Basic and acidic residues" evidence="3">
    <location>
        <begin position="534"/>
        <end position="543"/>
    </location>
</feature>
<keyword evidence="1 2" id="KW-0539">Nucleus</keyword>
<accession>A0A427XVY8</accession>
<dbReference type="GeneID" id="39591276"/>
<evidence type="ECO:0000256" key="3">
    <source>
        <dbReference type="SAM" id="MobiDB-lite"/>
    </source>
</evidence>
<evidence type="ECO:0000313" key="5">
    <source>
        <dbReference type="EMBL" id="RSH83076.1"/>
    </source>
</evidence>
<dbReference type="OrthoDB" id="6159439at2759"/>
<protein>
    <recommendedName>
        <fullName evidence="4">Homeobox domain-containing protein</fullName>
    </recommendedName>
</protein>
<gene>
    <name evidence="5" type="ORF">EHS24_006733</name>
</gene>
<dbReference type="InterPro" id="IPR001356">
    <property type="entry name" value="HD"/>
</dbReference>
<dbReference type="Gene3D" id="1.10.10.60">
    <property type="entry name" value="Homeodomain-like"/>
    <property type="match status" value="1"/>
</dbReference>
<evidence type="ECO:0000256" key="2">
    <source>
        <dbReference type="RuleBase" id="RU000682"/>
    </source>
</evidence>
<feature type="compositionally biased region" description="Low complexity" evidence="3">
    <location>
        <begin position="209"/>
        <end position="220"/>
    </location>
</feature>
<dbReference type="PROSITE" id="PS50071">
    <property type="entry name" value="HOMEOBOX_2"/>
    <property type="match status" value="1"/>
</dbReference>
<name>A0A427XVY8_9TREE</name>
<dbReference type="SMART" id="SM00389">
    <property type="entry name" value="HOX"/>
    <property type="match status" value="1"/>
</dbReference>
<evidence type="ECO:0000256" key="1">
    <source>
        <dbReference type="PROSITE-ProRule" id="PRU00108"/>
    </source>
</evidence>
<evidence type="ECO:0000259" key="4">
    <source>
        <dbReference type="PROSITE" id="PS50071"/>
    </source>
</evidence>